<protein>
    <recommendedName>
        <fullName evidence="2">Sm domain-containing protein</fullName>
    </recommendedName>
</protein>
<evidence type="ECO:0000313" key="3">
    <source>
        <dbReference type="EMBL" id="KAJ8314482.1"/>
    </source>
</evidence>
<dbReference type="Gene3D" id="2.30.30.100">
    <property type="match status" value="1"/>
</dbReference>
<evidence type="ECO:0000256" key="1">
    <source>
        <dbReference type="SAM" id="MobiDB-lite"/>
    </source>
</evidence>
<dbReference type="PANTHER" id="PTHR21196">
    <property type="entry name" value="U7 SNRNA-ASSOCIATED SM-LIKE PROTEIN LSM10"/>
    <property type="match status" value="1"/>
</dbReference>
<gene>
    <name evidence="3" type="ORF">KUTeg_006632</name>
</gene>
<name>A0ABQ9FAV0_TEGGR</name>
<dbReference type="InterPro" id="IPR001163">
    <property type="entry name" value="Sm_dom_euk/arc"/>
</dbReference>
<comment type="caution">
    <text evidence="3">The sequence shown here is derived from an EMBL/GenBank/DDBJ whole genome shotgun (WGS) entry which is preliminary data.</text>
</comment>
<evidence type="ECO:0000259" key="2">
    <source>
        <dbReference type="PROSITE" id="PS52002"/>
    </source>
</evidence>
<dbReference type="Proteomes" id="UP001217089">
    <property type="component" value="Unassembled WGS sequence"/>
</dbReference>
<dbReference type="SUPFAM" id="SSF50182">
    <property type="entry name" value="Sm-like ribonucleoproteins"/>
    <property type="match status" value="1"/>
</dbReference>
<proteinExistence type="predicted"/>
<dbReference type="Pfam" id="PF01423">
    <property type="entry name" value="LSM"/>
    <property type="match status" value="1"/>
</dbReference>
<dbReference type="InterPro" id="IPR010920">
    <property type="entry name" value="LSM_dom_sf"/>
</dbReference>
<dbReference type="EMBL" id="JARBDR010000337">
    <property type="protein sequence ID" value="KAJ8314482.1"/>
    <property type="molecule type" value="Genomic_DNA"/>
</dbReference>
<keyword evidence="4" id="KW-1185">Reference proteome</keyword>
<feature type="region of interest" description="Disordered" evidence="1">
    <location>
        <begin position="127"/>
        <end position="150"/>
    </location>
</feature>
<sequence>MAAAARENYYIKNTLICLLKAVEGKVTTVELRNENAVTGRVDHVDGYMNISMSNVCYKSYRGNMTNFDSFFVQGVNVRYVHIPDEIDMRKAMEKYIKLESDAQNKVQKRIRDAAMKKIKKRQEAVLKAEKRQEEKEETVKQSTDKVADQT</sequence>
<dbReference type="SMART" id="SM00651">
    <property type="entry name" value="Sm"/>
    <property type="match status" value="1"/>
</dbReference>
<organism evidence="3 4">
    <name type="scientific">Tegillarca granosa</name>
    <name type="common">Malaysian cockle</name>
    <name type="synonym">Anadara granosa</name>
    <dbReference type="NCBI Taxonomy" id="220873"/>
    <lineage>
        <taxon>Eukaryota</taxon>
        <taxon>Metazoa</taxon>
        <taxon>Spiralia</taxon>
        <taxon>Lophotrochozoa</taxon>
        <taxon>Mollusca</taxon>
        <taxon>Bivalvia</taxon>
        <taxon>Autobranchia</taxon>
        <taxon>Pteriomorphia</taxon>
        <taxon>Arcoida</taxon>
        <taxon>Arcoidea</taxon>
        <taxon>Arcidae</taxon>
        <taxon>Tegillarca</taxon>
    </lineage>
</organism>
<dbReference type="InterPro" id="IPR047575">
    <property type="entry name" value="Sm"/>
</dbReference>
<accession>A0ABQ9FAV0</accession>
<dbReference type="PANTHER" id="PTHR21196:SF1">
    <property type="entry name" value="U7 SNRNA-ASSOCIATED SM-LIKE PROTEIN LSM10"/>
    <property type="match status" value="1"/>
</dbReference>
<dbReference type="PROSITE" id="PS52002">
    <property type="entry name" value="SM"/>
    <property type="match status" value="1"/>
</dbReference>
<dbReference type="InterPro" id="IPR052840">
    <property type="entry name" value="U7_snRNA_Sm-like"/>
</dbReference>
<reference evidence="3 4" key="1">
    <citation type="submission" date="2022-12" db="EMBL/GenBank/DDBJ databases">
        <title>Chromosome-level genome of Tegillarca granosa.</title>
        <authorList>
            <person name="Kim J."/>
        </authorList>
    </citation>
    <scope>NUCLEOTIDE SEQUENCE [LARGE SCALE GENOMIC DNA]</scope>
    <source>
        <strain evidence="3">Teg-2019</strain>
        <tissue evidence="3">Adductor muscle</tissue>
    </source>
</reference>
<feature type="domain" description="Sm" evidence="2">
    <location>
        <begin position="14"/>
        <end position="86"/>
    </location>
</feature>
<dbReference type="CDD" id="cd01733">
    <property type="entry name" value="LSm10"/>
    <property type="match status" value="1"/>
</dbReference>
<evidence type="ECO:0000313" key="4">
    <source>
        <dbReference type="Proteomes" id="UP001217089"/>
    </source>
</evidence>